<reference evidence="9" key="1">
    <citation type="submission" date="2018-02" db="EMBL/GenBank/DDBJ databases">
        <authorList>
            <person name="Cohen D.B."/>
            <person name="Kent A.D."/>
        </authorList>
    </citation>
    <scope>NUCLEOTIDE SEQUENCE</scope>
</reference>
<feature type="domain" description="Bulb-type lectin" evidence="8">
    <location>
        <begin position="2"/>
        <end position="136"/>
    </location>
</feature>
<keyword evidence="6" id="KW-1015">Disulfide bond</keyword>
<comment type="subcellular location">
    <subcellularLocation>
        <location evidence="1">Membrane</location>
        <topology evidence="1">Single-pass membrane protein</topology>
    </subcellularLocation>
</comment>
<gene>
    <name evidence="9" type="ORF">FSB_LOCUS45464</name>
</gene>
<dbReference type="PROSITE" id="PS50927">
    <property type="entry name" value="BULB_LECTIN"/>
    <property type="match status" value="1"/>
</dbReference>
<dbReference type="GO" id="GO:0016020">
    <property type="term" value="C:membrane"/>
    <property type="evidence" value="ECO:0007669"/>
    <property type="project" value="UniProtKB-SubCell"/>
</dbReference>
<dbReference type="CDD" id="cd00028">
    <property type="entry name" value="B_lectin"/>
    <property type="match status" value="1"/>
</dbReference>
<keyword evidence="2" id="KW-0812">Transmembrane</keyword>
<dbReference type="SMART" id="SM00108">
    <property type="entry name" value="B_lectin"/>
    <property type="match status" value="1"/>
</dbReference>
<evidence type="ECO:0000313" key="9">
    <source>
        <dbReference type="EMBL" id="SPD17582.1"/>
    </source>
</evidence>
<keyword evidence="3" id="KW-0732">Signal</keyword>
<dbReference type="AlphaFoldDB" id="A0A2N9HYV1"/>
<keyword evidence="5" id="KW-0472">Membrane</keyword>
<dbReference type="InterPro" id="IPR001480">
    <property type="entry name" value="Bulb-type_lectin_dom"/>
</dbReference>
<name>A0A2N9HYV1_FAGSY</name>
<proteinExistence type="predicted"/>
<evidence type="ECO:0000256" key="7">
    <source>
        <dbReference type="ARBA" id="ARBA00023180"/>
    </source>
</evidence>
<keyword evidence="7" id="KW-0325">Glycoprotein</keyword>
<evidence type="ECO:0000256" key="3">
    <source>
        <dbReference type="ARBA" id="ARBA00022729"/>
    </source>
</evidence>
<dbReference type="PANTHER" id="PTHR47974:SF3">
    <property type="entry name" value="RECEPTOR-LIKE SERINE_THREONINE-PROTEIN KINASE"/>
    <property type="match status" value="1"/>
</dbReference>
<evidence type="ECO:0000256" key="1">
    <source>
        <dbReference type="ARBA" id="ARBA00004167"/>
    </source>
</evidence>
<organism evidence="9">
    <name type="scientific">Fagus sylvatica</name>
    <name type="common">Beechnut</name>
    <dbReference type="NCBI Taxonomy" id="28930"/>
    <lineage>
        <taxon>Eukaryota</taxon>
        <taxon>Viridiplantae</taxon>
        <taxon>Streptophyta</taxon>
        <taxon>Embryophyta</taxon>
        <taxon>Tracheophyta</taxon>
        <taxon>Spermatophyta</taxon>
        <taxon>Magnoliopsida</taxon>
        <taxon>eudicotyledons</taxon>
        <taxon>Gunneridae</taxon>
        <taxon>Pentapetalae</taxon>
        <taxon>rosids</taxon>
        <taxon>fabids</taxon>
        <taxon>Fagales</taxon>
        <taxon>Fagaceae</taxon>
        <taxon>Fagus</taxon>
    </lineage>
</organism>
<dbReference type="Pfam" id="PF01453">
    <property type="entry name" value="B_lectin"/>
    <property type="match status" value="1"/>
</dbReference>
<evidence type="ECO:0000256" key="5">
    <source>
        <dbReference type="ARBA" id="ARBA00023136"/>
    </source>
</evidence>
<dbReference type="Gene3D" id="2.90.10.10">
    <property type="entry name" value="Bulb-type lectin domain"/>
    <property type="match status" value="2"/>
</dbReference>
<dbReference type="SUPFAM" id="SSF51110">
    <property type="entry name" value="alpha-D-mannose-specific plant lectins"/>
    <property type="match status" value="1"/>
</dbReference>
<dbReference type="PANTHER" id="PTHR47974">
    <property type="entry name" value="OS07G0415500 PROTEIN"/>
    <property type="match status" value="1"/>
</dbReference>
<protein>
    <recommendedName>
        <fullName evidence="8">Bulb-type lectin domain-containing protein</fullName>
    </recommendedName>
</protein>
<dbReference type="InterPro" id="IPR036426">
    <property type="entry name" value="Bulb-type_lectin_dom_sf"/>
</dbReference>
<evidence type="ECO:0000256" key="6">
    <source>
        <dbReference type="ARBA" id="ARBA00023157"/>
    </source>
</evidence>
<evidence type="ECO:0000256" key="4">
    <source>
        <dbReference type="ARBA" id="ARBA00022989"/>
    </source>
</evidence>
<keyword evidence="4" id="KW-1133">Transmembrane helix</keyword>
<sequence>MSLSSTMKPTISKGTSLSVEKPAKVLISPNRVFSTGFYSVGVEAFCFAIWFSKLPSHQNSSSRTVVWMANRDQPVNGRHSKLSLLKTGDLILTDAGKFTVWATNTFSLSSVQLSLYNTGNLVLRNMDGVILWESFHFPTHTLLPQQLLIRNTKLVSSRSHTNISSSFYELFFDNDNILSLLFNGLEVSSIYWPEPWLLSWEAGRSTYNNSRIAVLNSLGNFSSSNDFTFKSTDYGAVLYRRLTLDYDGNIRLYSWEEEGQTWVVSWQAIQRPCIIHGVYLRFWLSGDKGISGFR</sequence>
<dbReference type="EMBL" id="OIVN01004458">
    <property type="protein sequence ID" value="SPD17582.1"/>
    <property type="molecule type" value="Genomic_DNA"/>
</dbReference>
<accession>A0A2N9HYV1</accession>
<evidence type="ECO:0000259" key="8">
    <source>
        <dbReference type="PROSITE" id="PS50927"/>
    </source>
</evidence>
<dbReference type="FunFam" id="2.90.10.10:FF:000017">
    <property type="entry name" value="Putative receptor protein kinase ZmPK1"/>
    <property type="match status" value="1"/>
</dbReference>
<evidence type="ECO:0000256" key="2">
    <source>
        <dbReference type="ARBA" id="ARBA00022692"/>
    </source>
</evidence>